<protein>
    <submittedName>
        <fullName evidence="12">Two pore potassium channel protein sup-9</fullName>
    </submittedName>
</protein>
<comment type="subcellular location">
    <subcellularLocation>
        <location evidence="1">Membrane</location>
        <topology evidence="1">Multi-pass membrane protein</topology>
    </subcellularLocation>
</comment>
<keyword evidence="4 9" id="KW-1133">Transmembrane helix</keyword>
<feature type="transmembrane region" description="Helical" evidence="9">
    <location>
        <begin position="193"/>
        <end position="214"/>
    </location>
</feature>
<dbReference type="SUPFAM" id="SSF81324">
    <property type="entry name" value="Voltage-gated potassium channels"/>
    <property type="match status" value="2"/>
</dbReference>
<feature type="transmembrane region" description="Helical" evidence="9">
    <location>
        <begin position="109"/>
        <end position="129"/>
    </location>
</feature>
<dbReference type="AlphaFoldDB" id="A0AAD9QPA9"/>
<dbReference type="GO" id="GO:0022841">
    <property type="term" value="F:potassium ion leak channel activity"/>
    <property type="evidence" value="ECO:0007669"/>
    <property type="project" value="TreeGrafter"/>
</dbReference>
<keyword evidence="3 8" id="KW-0812">Transmembrane</keyword>
<evidence type="ECO:0000256" key="4">
    <source>
        <dbReference type="ARBA" id="ARBA00022989"/>
    </source>
</evidence>
<evidence type="ECO:0000313" key="13">
    <source>
        <dbReference type="Proteomes" id="UP001249851"/>
    </source>
</evidence>
<feature type="signal peptide" evidence="10">
    <location>
        <begin position="1"/>
        <end position="29"/>
    </location>
</feature>
<sequence length="310" mass="34944">MQCRSILWRPVSFLTYVLLGGLVFRHVENNEANDPAEKNVENLLIDRLNKAFNISTENITAELKDFLRNCTCKEHQKEWSFLKSIDFVLQLLTTIGYGNITPMSRSGKIFAVVYAIPGIPLTVLTLKSIGTLLNRGLRATHRPMHRKFHGPQCREEDCDFVEKGNVCFDICGFVLMWIIASVISSFSDPDRPLVTIIYSIFITYSTIGFGDFIPFENSRYLFIIMLLPGLALMSSSIDAVVACIEKRTKLNKNAFESIEGILMKKKIKEKTTTEAHGTQPKSDGDHTSSNVNRGVFMEAIPGVEHISRQT</sequence>
<evidence type="ECO:0000313" key="12">
    <source>
        <dbReference type="EMBL" id="KAK2565012.1"/>
    </source>
</evidence>
<dbReference type="InterPro" id="IPR013099">
    <property type="entry name" value="K_chnl_dom"/>
</dbReference>
<feature type="domain" description="Potassium channel" evidence="11">
    <location>
        <begin position="73"/>
        <end position="133"/>
    </location>
</feature>
<keyword evidence="2 8" id="KW-0813">Transport</keyword>
<evidence type="ECO:0000256" key="6">
    <source>
        <dbReference type="ARBA" id="ARBA00023136"/>
    </source>
</evidence>
<keyword evidence="10" id="KW-0732">Signal</keyword>
<evidence type="ECO:0000256" key="2">
    <source>
        <dbReference type="ARBA" id="ARBA00022448"/>
    </source>
</evidence>
<evidence type="ECO:0000256" key="9">
    <source>
        <dbReference type="SAM" id="Phobius"/>
    </source>
</evidence>
<feature type="transmembrane region" description="Helical" evidence="9">
    <location>
        <begin position="166"/>
        <end position="186"/>
    </location>
</feature>
<keyword evidence="7 8" id="KW-0407">Ion channel</keyword>
<accession>A0AAD9QPA9</accession>
<evidence type="ECO:0000256" key="1">
    <source>
        <dbReference type="ARBA" id="ARBA00004141"/>
    </source>
</evidence>
<dbReference type="Proteomes" id="UP001249851">
    <property type="component" value="Unassembled WGS sequence"/>
</dbReference>
<comment type="similarity">
    <text evidence="8">Belongs to the two pore domain potassium channel (TC 1.A.1.8) family.</text>
</comment>
<feature type="chain" id="PRO_5042050391" evidence="10">
    <location>
        <begin position="30"/>
        <end position="310"/>
    </location>
</feature>
<reference evidence="12" key="1">
    <citation type="journal article" date="2023" name="G3 (Bethesda)">
        <title>Whole genome assembly and annotation of the endangered Caribbean coral Acropora cervicornis.</title>
        <authorList>
            <person name="Selwyn J.D."/>
            <person name="Vollmer S.V."/>
        </authorList>
    </citation>
    <scope>NUCLEOTIDE SEQUENCE</scope>
    <source>
        <strain evidence="12">K2</strain>
    </source>
</reference>
<evidence type="ECO:0000256" key="7">
    <source>
        <dbReference type="ARBA" id="ARBA00023303"/>
    </source>
</evidence>
<keyword evidence="13" id="KW-1185">Reference proteome</keyword>
<dbReference type="PANTHER" id="PTHR11003">
    <property type="entry name" value="POTASSIUM CHANNEL, SUBFAMILY K"/>
    <property type="match status" value="1"/>
</dbReference>
<dbReference type="GO" id="GO:0030322">
    <property type="term" value="P:stabilization of membrane potential"/>
    <property type="evidence" value="ECO:0007669"/>
    <property type="project" value="TreeGrafter"/>
</dbReference>
<dbReference type="EMBL" id="JARQWQ010000021">
    <property type="protein sequence ID" value="KAK2565012.1"/>
    <property type="molecule type" value="Genomic_DNA"/>
</dbReference>
<evidence type="ECO:0000256" key="3">
    <source>
        <dbReference type="ARBA" id="ARBA00022692"/>
    </source>
</evidence>
<comment type="caution">
    <text evidence="12">The sequence shown here is derived from an EMBL/GenBank/DDBJ whole genome shotgun (WGS) entry which is preliminary data.</text>
</comment>
<feature type="domain" description="Potassium channel" evidence="11">
    <location>
        <begin position="174"/>
        <end position="245"/>
    </location>
</feature>
<name>A0AAD9QPA9_ACRCE</name>
<evidence type="ECO:0000256" key="8">
    <source>
        <dbReference type="RuleBase" id="RU003857"/>
    </source>
</evidence>
<dbReference type="GO" id="GO:0015271">
    <property type="term" value="F:outward rectifier potassium channel activity"/>
    <property type="evidence" value="ECO:0007669"/>
    <property type="project" value="TreeGrafter"/>
</dbReference>
<dbReference type="Gene3D" id="1.10.287.70">
    <property type="match status" value="1"/>
</dbReference>
<evidence type="ECO:0000259" key="11">
    <source>
        <dbReference type="Pfam" id="PF07885"/>
    </source>
</evidence>
<gene>
    <name evidence="12" type="ORF">P5673_011726</name>
</gene>
<keyword evidence="5 8" id="KW-0406">Ion transport</keyword>
<organism evidence="12 13">
    <name type="scientific">Acropora cervicornis</name>
    <name type="common">Staghorn coral</name>
    <dbReference type="NCBI Taxonomy" id="6130"/>
    <lineage>
        <taxon>Eukaryota</taxon>
        <taxon>Metazoa</taxon>
        <taxon>Cnidaria</taxon>
        <taxon>Anthozoa</taxon>
        <taxon>Hexacorallia</taxon>
        <taxon>Scleractinia</taxon>
        <taxon>Astrocoeniina</taxon>
        <taxon>Acroporidae</taxon>
        <taxon>Acropora</taxon>
    </lineage>
</organism>
<keyword evidence="6 9" id="KW-0472">Membrane</keyword>
<dbReference type="InterPro" id="IPR003280">
    <property type="entry name" value="2pore_dom_K_chnl"/>
</dbReference>
<reference evidence="12" key="2">
    <citation type="journal article" date="2023" name="Science">
        <title>Genomic signatures of disease resistance in endangered staghorn corals.</title>
        <authorList>
            <person name="Vollmer S.V."/>
            <person name="Selwyn J.D."/>
            <person name="Despard B.A."/>
            <person name="Roesel C.L."/>
        </authorList>
    </citation>
    <scope>NUCLEOTIDE SEQUENCE</scope>
    <source>
        <strain evidence="12">K2</strain>
    </source>
</reference>
<evidence type="ECO:0000256" key="10">
    <source>
        <dbReference type="SAM" id="SignalP"/>
    </source>
</evidence>
<dbReference type="PRINTS" id="PR01333">
    <property type="entry name" value="2POREKCHANEL"/>
</dbReference>
<evidence type="ECO:0000256" key="5">
    <source>
        <dbReference type="ARBA" id="ARBA00023065"/>
    </source>
</evidence>
<dbReference type="Pfam" id="PF07885">
    <property type="entry name" value="Ion_trans_2"/>
    <property type="match status" value="2"/>
</dbReference>
<feature type="transmembrane region" description="Helical" evidence="9">
    <location>
        <begin position="220"/>
        <end position="244"/>
    </location>
</feature>
<proteinExistence type="inferred from homology"/>
<dbReference type="GO" id="GO:0005886">
    <property type="term" value="C:plasma membrane"/>
    <property type="evidence" value="ECO:0007669"/>
    <property type="project" value="TreeGrafter"/>
</dbReference>
<dbReference type="PANTHER" id="PTHR11003:SF345">
    <property type="entry name" value="TWIK FAMILY OF POTASSIUM CHANNELS PROTEIN 18"/>
    <property type="match status" value="1"/>
</dbReference>